<comment type="caution">
    <text evidence="2">The sequence shown here is derived from an EMBL/GenBank/DDBJ whole genome shotgun (WGS) entry which is preliminary data.</text>
</comment>
<organism evidence="2 3">
    <name type="scientific">Coccomyxa subellipsoidea</name>
    <dbReference type="NCBI Taxonomy" id="248742"/>
    <lineage>
        <taxon>Eukaryota</taxon>
        <taxon>Viridiplantae</taxon>
        <taxon>Chlorophyta</taxon>
        <taxon>core chlorophytes</taxon>
        <taxon>Trebouxiophyceae</taxon>
        <taxon>Trebouxiophyceae incertae sedis</taxon>
        <taxon>Coccomyxaceae</taxon>
        <taxon>Coccomyxa</taxon>
    </lineage>
</organism>
<sequence length="207" mass="24331">MLRSETKWGYRAVFYILFIGEKVIPGYFLWVRQDLYVRHRNLLVLLFWGVYDITPSNWYLGLQVLHAAKCAYEASRNLTRLEPYLYHLIPLKNWVNASVPISLMYPEGFSERGLLLSIWDILRVCVGVVLPCSYVYSCQLRSRRQWRRNELTREEHRRWVNGKCPAAKVDPSMKLVPVWKMYLPHIATVLLAATVAGHDLQQLTVMF</sequence>
<evidence type="ECO:0000256" key="1">
    <source>
        <dbReference type="SAM" id="Phobius"/>
    </source>
</evidence>
<feature type="transmembrane region" description="Helical" evidence="1">
    <location>
        <begin position="12"/>
        <end position="30"/>
    </location>
</feature>
<evidence type="ECO:0000313" key="2">
    <source>
        <dbReference type="EMBL" id="KAK9902761.1"/>
    </source>
</evidence>
<protein>
    <recommendedName>
        <fullName evidence="4">Glycerophosphocholine acyltransferase 1</fullName>
    </recommendedName>
</protein>
<evidence type="ECO:0000313" key="3">
    <source>
        <dbReference type="Proteomes" id="UP001491310"/>
    </source>
</evidence>
<keyword evidence="1" id="KW-0812">Transmembrane</keyword>
<reference evidence="2 3" key="1">
    <citation type="journal article" date="2024" name="Nat. Commun.">
        <title>Phylogenomics reveals the evolutionary origins of lichenization in chlorophyte algae.</title>
        <authorList>
            <person name="Puginier C."/>
            <person name="Libourel C."/>
            <person name="Otte J."/>
            <person name="Skaloud P."/>
            <person name="Haon M."/>
            <person name="Grisel S."/>
            <person name="Petersen M."/>
            <person name="Berrin J.G."/>
            <person name="Delaux P.M."/>
            <person name="Dal Grande F."/>
            <person name="Keller J."/>
        </authorList>
    </citation>
    <scope>NUCLEOTIDE SEQUENCE [LARGE SCALE GENOMIC DNA]</scope>
    <source>
        <strain evidence="2 3">SAG 216-7</strain>
    </source>
</reference>
<evidence type="ECO:0008006" key="4">
    <source>
        <dbReference type="Google" id="ProtNLM"/>
    </source>
</evidence>
<dbReference type="Proteomes" id="UP001491310">
    <property type="component" value="Unassembled WGS sequence"/>
</dbReference>
<gene>
    <name evidence="2" type="ORF">WJX75_005146</name>
</gene>
<name>A0ABR2YE13_9CHLO</name>
<keyword evidence="3" id="KW-1185">Reference proteome</keyword>
<proteinExistence type="predicted"/>
<feature type="transmembrane region" description="Helical" evidence="1">
    <location>
        <begin position="114"/>
        <end position="137"/>
    </location>
</feature>
<accession>A0ABR2YE13</accession>
<keyword evidence="1" id="KW-1133">Transmembrane helix</keyword>
<keyword evidence="1" id="KW-0472">Membrane</keyword>
<dbReference type="EMBL" id="JALJOT010000015">
    <property type="protein sequence ID" value="KAK9902761.1"/>
    <property type="molecule type" value="Genomic_DNA"/>
</dbReference>